<feature type="region of interest" description="Disordered" evidence="1">
    <location>
        <begin position="159"/>
        <end position="181"/>
    </location>
</feature>
<accession>A0AAW0AEB3</accession>
<feature type="region of interest" description="Disordered" evidence="1">
    <location>
        <begin position="1"/>
        <end position="21"/>
    </location>
</feature>
<dbReference type="EMBL" id="JAWWNJ010000071">
    <property type="protein sequence ID" value="KAK7007310.1"/>
    <property type="molecule type" value="Genomic_DNA"/>
</dbReference>
<comment type="caution">
    <text evidence="2">The sequence shown here is derived from an EMBL/GenBank/DDBJ whole genome shotgun (WGS) entry which is preliminary data.</text>
</comment>
<proteinExistence type="predicted"/>
<feature type="region of interest" description="Disordered" evidence="1">
    <location>
        <begin position="197"/>
        <end position="247"/>
    </location>
</feature>
<evidence type="ECO:0000313" key="2">
    <source>
        <dbReference type="EMBL" id="KAK7007310.1"/>
    </source>
</evidence>
<feature type="region of interest" description="Disordered" evidence="1">
    <location>
        <begin position="281"/>
        <end position="309"/>
    </location>
</feature>
<name>A0AAW0AEB3_9AGAR</name>
<sequence>MMAPSLESSSRGTLPIQQSSPVRAMGDMIRDYLDYQHLQTTPMDEDSPVIDPPASLAPPLFMRTAVETLSTTSASFLTSSSPLQSTSAPPAFKPYTISPIKHESRYTSLLSRPPQTAAEAELMLALQESEGRDNKRKLSMVNMQASTILAGMYTNRAQSQVQAAEERKRKKGGKRKMGDGNAKYFSGDDFFKMVEDDDRRREEEAAEKDKRQKQRQAHAVELAAWQQANEAVRERNKKRREEHAADVAAWEVEKAAAKAAKRRPGWVKPKLADYQLEVLLPRPKKVVEDEEDDENDDEGSGNGSDDGQD</sequence>
<dbReference type="Proteomes" id="UP001362999">
    <property type="component" value="Unassembled WGS sequence"/>
</dbReference>
<feature type="compositionally biased region" description="Basic and acidic residues" evidence="1">
    <location>
        <begin position="197"/>
        <end position="210"/>
    </location>
</feature>
<gene>
    <name evidence="2" type="ORF">R3P38DRAFT_2553757</name>
</gene>
<organism evidence="2 3">
    <name type="scientific">Favolaschia claudopus</name>
    <dbReference type="NCBI Taxonomy" id="2862362"/>
    <lineage>
        <taxon>Eukaryota</taxon>
        <taxon>Fungi</taxon>
        <taxon>Dikarya</taxon>
        <taxon>Basidiomycota</taxon>
        <taxon>Agaricomycotina</taxon>
        <taxon>Agaricomycetes</taxon>
        <taxon>Agaricomycetidae</taxon>
        <taxon>Agaricales</taxon>
        <taxon>Marasmiineae</taxon>
        <taxon>Mycenaceae</taxon>
        <taxon>Favolaschia</taxon>
    </lineage>
</organism>
<feature type="compositionally biased region" description="Acidic residues" evidence="1">
    <location>
        <begin position="288"/>
        <end position="299"/>
    </location>
</feature>
<feature type="compositionally biased region" description="Gly residues" evidence="1">
    <location>
        <begin position="300"/>
        <end position="309"/>
    </location>
</feature>
<dbReference type="AlphaFoldDB" id="A0AAW0AEB3"/>
<keyword evidence="3" id="KW-1185">Reference proteome</keyword>
<reference evidence="2 3" key="1">
    <citation type="journal article" date="2024" name="J Genomics">
        <title>Draft genome sequencing and assembly of Favolaschia claudopus CIRM-BRFM 2984 isolated from oak limbs.</title>
        <authorList>
            <person name="Navarro D."/>
            <person name="Drula E."/>
            <person name="Chaduli D."/>
            <person name="Cazenave R."/>
            <person name="Ahrendt S."/>
            <person name="Wang J."/>
            <person name="Lipzen A."/>
            <person name="Daum C."/>
            <person name="Barry K."/>
            <person name="Grigoriev I.V."/>
            <person name="Favel A."/>
            <person name="Rosso M.N."/>
            <person name="Martin F."/>
        </authorList>
    </citation>
    <scope>NUCLEOTIDE SEQUENCE [LARGE SCALE GENOMIC DNA]</scope>
    <source>
        <strain evidence="2 3">CIRM-BRFM 2984</strain>
    </source>
</reference>
<evidence type="ECO:0000256" key="1">
    <source>
        <dbReference type="SAM" id="MobiDB-lite"/>
    </source>
</evidence>
<protein>
    <submittedName>
        <fullName evidence="2">Centromere protein B</fullName>
    </submittedName>
</protein>
<feature type="compositionally biased region" description="Basic and acidic residues" evidence="1">
    <location>
        <begin position="231"/>
        <end position="247"/>
    </location>
</feature>
<evidence type="ECO:0000313" key="3">
    <source>
        <dbReference type="Proteomes" id="UP001362999"/>
    </source>
</evidence>